<organism evidence="2 3">
    <name type="scientific">Roseospira navarrensis</name>
    <dbReference type="NCBI Taxonomy" id="140058"/>
    <lineage>
        <taxon>Bacteria</taxon>
        <taxon>Pseudomonadati</taxon>
        <taxon>Pseudomonadota</taxon>
        <taxon>Alphaproteobacteria</taxon>
        <taxon>Rhodospirillales</taxon>
        <taxon>Rhodospirillaceae</taxon>
        <taxon>Roseospira</taxon>
    </lineage>
</organism>
<feature type="transmembrane region" description="Helical" evidence="1">
    <location>
        <begin position="21"/>
        <end position="41"/>
    </location>
</feature>
<name>A0A7X1ZEP5_9PROT</name>
<reference evidence="2 3" key="1">
    <citation type="submission" date="2019-10" db="EMBL/GenBank/DDBJ databases">
        <title>Draft whole-genome sequence of the purple nonsulfur photosynthetic bacterium Roseospira navarrensis DSM 15114.</title>
        <authorList>
            <person name="Kyndt J.A."/>
            <person name="Meyer T.E."/>
        </authorList>
    </citation>
    <scope>NUCLEOTIDE SEQUENCE [LARGE SCALE GENOMIC DNA]</scope>
    <source>
        <strain evidence="2 3">DSM 15114</strain>
    </source>
</reference>
<keyword evidence="3" id="KW-1185">Reference proteome</keyword>
<keyword evidence="1" id="KW-1133">Transmembrane helix</keyword>
<protein>
    <submittedName>
        <fullName evidence="2">Uncharacterized protein</fullName>
    </submittedName>
</protein>
<dbReference type="EMBL" id="WIVE01000009">
    <property type="protein sequence ID" value="MQX35865.1"/>
    <property type="molecule type" value="Genomic_DNA"/>
</dbReference>
<accession>A0A7X1ZEP5</accession>
<evidence type="ECO:0000256" key="1">
    <source>
        <dbReference type="SAM" id="Phobius"/>
    </source>
</evidence>
<dbReference type="Proteomes" id="UP000434582">
    <property type="component" value="Unassembled WGS sequence"/>
</dbReference>
<dbReference type="OrthoDB" id="9873875at2"/>
<gene>
    <name evidence="2" type="ORF">GHC57_04960</name>
</gene>
<keyword evidence="1" id="KW-0812">Transmembrane</keyword>
<dbReference type="RefSeq" id="WP_153341791.1">
    <property type="nucleotide sequence ID" value="NZ_WIVE01000009.1"/>
</dbReference>
<sequence length="255" mass="28226">MPTDTLDTPRPRRAFGMRDRAAALVLGLAALALIAVGVQGLRRDLDRIPPTQYVQAAADRMQGEDEALRTETRVRTIALYEAMAPAARRGEDLRRWAGVHLMIADDAAAAEEADRARAHAGTAAALARRSLRHDPVHPKTWAHLSHALWLEQAEPAAAFGALRQSYAFTAVEPELTGYRLERALDLSSVWTVPFMAMMRQDLRGLLALHPGDDVARAFQTRAAASDRLAWLGEVLTRRDPALRDRWRLHAPEIGL</sequence>
<dbReference type="AlphaFoldDB" id="A0A7X1ZEP5"/>
<proteinExistence type="predicted"/>
<evidence type="ECO:0000313" key="2">
    <source>
        <dbReference type="EMBL" id="MQX35865.1"/>
    </source>
</evidence>
<keyword evidence="1" id="KW-0472">Membrane</keyword>
<evidence type="ECO:0000313" key="3">
    <source>
        <dbReference type="Proteomes" id="UP000434582"/>
    </source>
</evidence>
<comment type="caution">
    <text evidence="2">The sequence shown here is derived from an EMBL/GenBank/DDBJ whole genome shotgun (WGS) entry which is preliminary data.</text>
</comment>